<evidence type="ECO:0000256" key="6">
    <source>
        <dbReference type="ARBA" id="ARBA00023136"/>
    </source>
</evidence>
<evidence type="ECO:0000256" key="1">
    <source>
        <dbReference type="ARBA" id="ARBA00004651"/>
    </source>
</evidence>
<dbReference type="Proteomes" id="UP000288943">
    <property type="component" value="Chromosome"/>
</dbReference>
<gene>
    <name evidence="12" type="ORF">M5X16_27730</name>
    <name evidence="13" type="ORF">PC41400_02035</name>
</gene>
<dbReference type="SUPFAM" id="SSF50182">
    <property type="entry name" value="Sm-like ribonucleoproteins"/>
    <property type="match status" value="1"/>
</dbReference>
<evidence type="ECO:0000256" key="2">
    <source>
        <dbReference type="ARBA" id="ARBA00008017"/>
    </source>
</evidence>
<dbReference type="SUPFAM" id="SSF82861">
    <property type="entry name" value="Mechanosensitive channel protein MscS (YggB), transmembrane region"/>
    <property type="match status" value="1"/>
</dbReference>
<dbReference type="Pfam" id="PF21082">
    <property type="entry name" value="MS_channel_3rd"/>
    <property type="match status" value="1"/>
</dbReference>
<dbReference type="GO" id="GO:0008381">
    <property type="term" value="F:mechanosensitive monoatomic ion channel activity"/>
    <property type="evidence" value="ECO:0007669"/>
    <property type="project" value="InterPro"/>
</dbReference>
<evidence type="ECO:0000313" key="14">
    <source>
        <dbReference type="Proteomes" id="UP000288943"/>
    </source>
</evidence>
<dbReference type="Gene3D" id="1.10.287.1260">
    <property type="match status" value="1"/>
</dbReference>
<dbReference type="Gene3D" id="3.30.70.100">
    <property type="match status" value="1"/>
</dbReference>
<dbReference type="RefSeq" id="WP_042235657.1">
    <property type="nucleotide sequence ID" value="NZ_CP026520.1"/>
</dbReference>
<keyword evidence="4 8" id="KW-0812">Transmembrane</keyword>
<evidence type="ECO:0000313" key="12">
    <source>
        <dbReference type="EMBL" id="MCY9599540.1"/>
    </source>
</evidence>
<dbReference type="FunFam" id="1.10.287.1260:FF:000005">
    <property type="entry name" value="Mechanosensitive ion channel family protein"/>
    <property type="match status" value="1"/>
</dbReference>
<dbReference type="KEGG" id="pchi:PC41400_02035"/>
<dbReference type="InterPro" id="IPR023408">
    <property type="entry name" value="MscS_beta-dom_sf"/>
</dbReference>
<dbReference type="EMBL" id="CP026520">
    <property type="protein sequence ID" value="QAV16539.1"/>
    <property type="molecule type" value="Genomic_DNA"/>
</dbReference>
<dbReference type="PANTHER" id="PTHR30460:SF0">
    <property type="entry name" value="MODERATE CONDUCTANCE MECHANOSENSITIVE CHANNEL YBIO"/>
    <property type="match status" value="1"/>
</dbReference>
<dbReference type="FunFam" id="2.30.30.60:FF:000001">
    <property type="entry name" value="MscS Mechanosensitive ion channel"/>
    <property type="match status" value="1"/>
</dbReference>
<comment type="subcellular location">
    <subcellularLocation>
        <location evidence="1">Cell membrane</location>
        <topology evidence="1">Multi-pass membrane protein</topology>
    </subcellularLocation>
</comment>
<keyword evidence="6 8" id="KW-0472">Membrane</keyword>
<evidence type="ECO:0000313" key="15">
    <source>
        <dbReference type="Proteomes" id="UP001527202"/>
    </source>
</evidence>
<reference evidence="13 14" key="1">
    <citation type="submission" date="2018-01" db="EMBL/GenBank/DDBJ databases">
        <title>The whole genome sequencing and assembly of Paenibacillus chitinolyticus KCCM 41400 strain.</title>
        <authorList>
            <person name="Kim J.-Y."/>
            <person name="Park M.-K."/>
            <person name="Lee Y.-J."/>
            <person name="Yi H."/>
            <person name="Bahn Y.-S."/>
            <person name="Kim J.F."/>
            <person name="Lee D.-W."/>
        </authorList>
    </citation>
    <scope>NUCLEOTIDE SEQUENCE [LARGE SCALE GENOMIC DNA]</scope>
    <source>
        <strain evidence="13 14">KCCM 41400</strain>
    </source>
</reference>
<dbReference type="Pfam" id="PF21088">
    <property type="entry name" value="MS_channel_1st"/>
    <property type="match status" value="1"/>
</dbReference>
<dbReference type="InterPro" id="IPR045276">
    <property type="entry name" value="YbiO_bact"/>
</dbReference>
<dbReference type="SUPFAM" id="SSF82689">
    <property type="entry name" value="Mechanosensitive channel protein MscS (YggB), C-terminal domain"/>
    <property type="match status" value="1"/>
</dbReference>
<dbReference type="InterPro" id="IPR006685">
    <property type="entry name" value="MscS_channel_2nd"/>
</dbReference>
<dbReference type="PANTHER" id="PTHR30460">
    <property type="entry name" value="MODERATE CONDUCTANCE MECHANOSENSITIVE CHANNEL YBIO"/>
    <property type="match status" value="1"/>
</dbReference>
<keyword evidence="15" id="KW-1185">Reference proteome</keyword>
<protein>
    <submittedName>
        <fullName evidence="13">Mechanosensitive ion channel family protein</fullName>
    </submittedName>
</protein>
<dbReference type="GO" id="GO:0005886">
    <property type="term" value="C:plasma membrane"/>
    <property type="evidence" value="ECO:0007669"/>
    <property type="project" value="UniProtKB-SubCell"/>
</dbReference>
<feature type="transmembrane region" description="Helical" evidence="8">
    <location>
        <begin position="119"/>
        <end position="138"/>
    </location>
</feature>
<comment type="similarity">
    <text evidence="2">Belongs to the MscS (TC 1.A.23) family.</text>
</comment>
<dbReference type="InterPro" id="IPR049278">
    <property type="entry name" value="MS_channel_C"/>
</dbReference>
<evidence type="ECO:0000256" key="8">
    <source>
        <dbReference type="SAM" id="Phobius"/>
    </source>
</evidence>
<dbReference type="GeneID" id="95373592"/>
<evidence type="ECO:0000313" key="13">
    <source>
        <dbReference type="EMBL" id="QAV16539.1"/>
    </source>
</evidence>
<feature type="domain" description="Mechanosensitive ion channel transmembrane helices 2/3" evidence="11">
    <location>
        <begin position="94"/>
        <end position="135"/>
    </location>
</feature>
<sequence length="307" mass="33934">MTNMGNRLAAITGLQNPEETVTHFVDDIKKYLLDSQQLIKYGATIVEIVVIYVLSRLIIKVADKLVTRMMETREKSPLKFDPRRTATIGKLIHNIISYVVNFITILLILAQVGINLGPILAGAGVLGLAIGFGAQSLVKDVITGFFIIFEDQFAVGDVIQIDAFRGTVEQIGIRVTRLRSWTGEVHFIPNGNIKQVTNYSINNSLAIVDISIAYESDIDKTIGVLQNTVDRMAEGNENIVSEPKVLGVQSMGQSEIVLRITAECKPNMQVDVQRKMFAEVKKQLDAHGIEIPCPKTVTYFKGERGAM</sequence>
<dbReference type="InterPro" id="IPR049142">
    <property type="entry name" value="MS_channel_1st"/>
</dbReference>
<dbReference type="Pfam" id="PF00924">
    <property type="entry name" value="MS_channel_2nd"/>
    <property type="match status" value="1"/>
</dbReference>
<organism evidence="13 14">
    <name type="scientific">Paenibacillus chitinolyticus</name>
    <dbReference type="NCBI Taxonomy" id="79263"/>
    <lineage>
        <taxon>Bacteria</taxon>
        <taxon>Bacillati</taxon>
        <taxon>Bacillota</taxon>
        <taxon>Bacilli</taxon>
        <taxon>Bacillales</taxon>
        <taxon>Paenibacillaceae</taxon>
        <taxon>Paenibacillus</taxon>
    </lineage>
</organism>
<keyword evidence="3" id="KW-1003">Cell membrane</keyword>
<dbReference type="InterPro" id="IPR010920">
    <property type="entry name" value="LSM_dom_sf"/>
</dbReference>
<feature type="transmembrane region" description="Helical" evidence="8">
    <location>
        <begin position="91"/>
        <end position="113"/>
    </location>
</feature>
<dbReference type="Proteomes" id="UP001527202">
    <property type="component" value="Unassembled WGS sequence"/>
</dbReference>
<feature type="domain" description="Mechanosensitive ion channel MscS C-terminal" evidence="10">
    <location>
        <begin position="208"/>
        <end position="291"/>
    </location>
</feature>
<evidence type="ECO:0000259" key="9">
    <source>
        <dbReference type="Pfam" id="PF00924"/>
    </source>
</evidence>
<evidence type="ECO:0000259" key="10">
    <source>
        <dbReference type="Pfam" id="PF21082"/>
    </source>
</evidence>
<dbReference type="InterPro" id="IPR011014">
    <property type="entry name" value="MscS_channel_TM-2"/>
</dbReference>
<feature type="domain" description="Mechanosensitive ion channel MscS" evidence="9">
    <location>
        <begin position="137"/>
        <end position="200"/>
    </location>
</feature>
<dbReference type="OrthoDB" id="9809206at2"/>
<reference evidence="12 15" key="2">
    <citation type="submission" date="2022-05" db="EMBL/GenBank/DDBJ databases">
        <title>Genome Sequencing of Bee-Associated Microbes.</title>
        <authorList>
            <person name="Dunlap C."/>
        </authorList>
    </citation>
    <scope>NUCLEOTIDE SEQUENCE [LARGE SCALE GENOMIC DNA]</scope>
    <source>
        <strain evidence="12 15">NRRL B-23120</strain>
    </source>
</reference>
<evidence type="ECO:0000256" key="5">
    <source>
        <dbReference type="ARBA" id="ARBA00022989"/>
    </source>
</evidence>
<comment type="function">
    <text evidence="7">May play a role in resistance to osmotic downshock.</text>
</comment>
<keyword evidence="5 8" id="KW-1133">Transmembrane helix</keyword>
<dbReference type="EMBL" id="JAMDMJ010000045">
    <property type="protein sequence ID" value="MCY9599540.1"/>
    <property type="molecule type" value="Genomic_DNA"/>
</dbReference>
<accession>A0A410WQ23</accession>
<name>A0A410WQ23_9BACL</name>
<dbReference type="AlphaFoldDB" id="A0A410WQ23"/>
<evidence type="ECO:0000256" key="3">
    <source>
        <dbReference type="ARBA" id="ARBA00022475"/>
    </source>
</evidence>
<evidence type="ECO:0000256" key="4">
    <source>
        <dbReference type="ARBA" id="ARBA00022692"/>
    </source>
</evidence>
<dbReference type="InterPro" id="IPR011066">
    <property type="entry name" value="MscS_channel_C_sf"/>
</dbReference>
<evidence type="ECO:0000259" key="11">
    <source>
        <dbReference type="Pfam" id="PF21088"/>
    </source>
</evidence>
<proteinExistence type="inferred from homology"/>
<evidence type="ECO:0000256" key="7">
    <source>
        <dbReference type="ARBA" id="ARBA00059688"/>
    </source>
</evidence>
<feature type="transmembrane region" description="Helical" evidence="8">
    <location>
        <begin position="38"/>
        <end position="59"/>
    </location>
</feature>
<dbReference type="Gene3D" id="2.30.30.60">
    <property type="match status" value="1"/>
</dbReference>